<dbReference type="EMBL" id="CP060632">
    <property type="protein sequence ID" value="QNL99199.1"/>
    <property type="molecule type" value="Genomic_DNA"/>
</dbReference>
<dbReference type="AlphaFoldDB" id="A0A7G9FKW8"/>
<organism evidence="1 2">
    <name type="scientific">Wujia chipingensis</name>
    <dbReference type="NCBI Taxonomy" id="2763670"/>
    <lineage>
        <taxon>Bacteria</taxon>
        <taxon>Bacillati</taxon>
        <taxon>Bacillota</taxon>
        <taxon>Clostridia</taxon>
        <taxon>Lachnospirales</taxon>
        <taxon>Lachnospiraceae</taxon>
        <taxon>Wujia</taxon>
    </lineage>
</organism>
<keyword evidence="2" id="KW-1185">Reference proteome</keyword>
<dbReference type="Pfam" id="PF20453">
    <property type="entry name" value="DUF6707"/>
    <property type="match status" value="1"/>
</dbReference>
<dbReference type="RefSeq" id="WP_008400130.1">
    <property type="nucleotide sequence ID" value="NZ_CP060632.1"/>
</dbReference>
<gene>
    <name evidence="1" type="ORF">H9Q76_10745</name>
</gene>
<reference evidence="1 2" key="1">
    <citation type="submission" date="2020-08" db="EMBL/GenBank/DDBJ databases">
        <authorList>
            <person name="Liu C."/>
            <person name="Sun Q."/>
        </authorList>
    </citation>
    <scope>NUCLEOTIDE SEQUENCE [LARGE SCALE GENOMIC DNA]</scope>
    <source>
        <strain evidence="1 2">NSJ-4</strain>
    </source>
</reference>
<protein>
    <submittedName>
        <fullName evidence="1">Uncharacterized protein</fullName>
    </submittedName>
</protein>
<evidence type="ECO:0000313" key="2">
    <source>
        <dbReference type="Proteomes" id="UP000515819"/>
    </source>
</evidence>
<sequence length="198" mass="23166">MTNQELFESIQMGHKEKKVLSLSKKLVKKCSFNRGSDVENLCHLAYWLYVYGCEDEALKLCEITHEVEFPGKGVWNVWDRILLMWGLEVQIYKNRNMTEKADELIRQMDNLWRFPPTLPPADSELEAERRNRFTVEFCSYKENIEGEDSVTSANEWRLIGLMNLVGYGATGLFPNLVKEKETVDCLIEEYMLNLKKVK</sequence>
<dbReference type="KEGG" id="wcp:H9Q76_10745"/>
<proteinExistence type="predicted"/>
<accession>A0A7G9FKW8</accession>
<dbReference type="Proteomes" id="UP000515819">
    <property type="component" value="Chromosome"/>
</dbReference>
<evidence type="ECO:0000313" key="1">
    <source>
        <dbReference type="EMBL" id="QNL99199.1"/>
    </source>
</evidence>
<name>A0A7G9FKW8_9FIRM</name>
<dbReference type="InterPro" id="IPR046553">
    <property type="entry name" value="DUF6707"/>
</dbReference>